<dbReference type="InterPro" id="IPR000743">
    <property type="entry name" value="Glyco_hydro_28"/>
</dbReference>
<dbReference type="SUPFAM" id="SSF51126">
    <property type="entry name" value="Pectin lyase-like"/>
    <property type="match status" value="1"/>
</dbReference>
<organism evidence="6 7">
    <name type="scientific">Cuneatibacter caecimuris</name>
    <dbReference type="NCBI Taxonomy" id="1796618"/>
    <lineage>
        <taxon>Bacteria</taxon>
        <taxon>Bacillati</taxon>
        <taxon>Bacillota</taxon>
        <taxon>Clostridia</taxon>
        <taxon>Lachnospirales</taxon>
        <taxon>Lachnospiraceae</taxon>
        <taxon>Cuneatibacter</taxon>
    </lineage>
</organism>
<keyword evidence="2 4" id="KW-0378">Hydrolase</keyword>
<name>A0A4V2F7Q6_9FIRM</name>
<sequence>MEINILFHTARNVVFEILDGEIYEAESDYRVFLDGGLVQESRRTVQSLYGLQPDTEYKLAVEKPGEEAAFAEFCTDREFVTLNVRKFGARGDGKADDTQAVQAAILSCPPESRVLVPRGIYRITSLFLKSGLRMELAEGAVLAADPDRSKYPVLPGMVRSWDEQSEFNLGTWEGNPLDMYASVITGIHVKDAVLYGQGTIDGNASYDNWWRDHKKKQGAWRPRQIFLNRCENVVVEGITVTNSPSWNIHPYFSENLKFLNLRILNPKVSPNTDGLDPESCRNVDIIGIYFSLGDDCIAIKSGKIYMGAKYKTPSENINVRQCCMRDGHGSVTIGSEMAGGVRNVMVKDCLFLHTDRGLRIKTRRGRGRDAVIDHIVFEHIRMDQVMTPFVINCFYYCDPDGHTEYVRAHEALPADERTPEIKNLAFQDIRADNCHVAAAFMDGLPEKKIERVLMENVSVNYASRPRADVPAMLDGVEPCTGMGVFARNIHELILKNVRISGQKGQDFILDQIDCLQKED</sequence>
<dbReference type="PANTHER" id="PTHR31339">
    <property type="entry name" value="PECTIN LYASE-RELATED"/>
    <property type="match status" value="1"/>
</dbReference>
<dbReference type="GO" id="GO:0004650">
    <property type="term" value="F:polygalacturonase activity"/>
    <property type="evidence" value="ECO:0007669"/>
    <property type="project" value="InterPro"/>
</dbReference>
<keyword evidence="3 4" id="KW-0326">Glycosidase</keyword>
<evidence type="ECO:0000313" key="7">
    <source>
        <dbReference type="Proteomes" id="UP000292927"/>
    </source>
</evidence>
<dbReference type="EMBL" id="SGXF01000003">
    <property type="protein sequence ID" value="RZT00650.1"/>
    <property type="molecule type" value="Genomic_DNA"/>
</dbReference>
<evidence type="ECO:0000256" key="2">
    <source>
        <dbReference type="ARBA" id="ARBA00022801"/>
    </source>
</evidence>
<dbReference type="Proteomes" id="UP000292927">
    <property type="component" value="Unassembled WGS sequence"/>
</dbReference>
<dbReference type="Pfam" id="PF00295">
    <property type="entry name" value="Glyco_hydro_28"/>
    <property type="match status" value="1"/>
</dbReference>
<comment type="similarity">
    <text evidence="1 4">Belongs to the glycosyl hydrolase 28 family.</text>
</comment>
<dbReference type="Pfam" id="PF12708">
    <property type="entry name" value="Pect-lyase_RHGA_epim"/>
    <property type="match status" value="1"/>
</dbReference>
<dbReference type="AlphaFoldDB" id="A0A4V2F7Q6"/>
<dbReference type="GO" id="GO:0005975">
    <property type="term" value="P:carbohydrate metabolic process"/>
    <property type="evidence" value="ECO:0007669"/>
    <property type="project" value="InterPro"/>
</dbReference>
<feature type="domain" description="Rhamnogalacturonase A/B/Epimerase-like pectate lyase" evidence="5">
    <location>
        <begin position="82"/>
        <end position="125"/>
    </location>
</feature>
<dbReference type="Gene3D" id="2.160.20.10">
    <property type="entry name" value="Single-stranded right-handed beta-helix, Pectin lyase-like"/>
    <property type="match status" value="1"/>
</dbReference>
<accession>A0A4V2F7Q6</accession>
<dbReference type="InterPro" id="IPR012334">
    <property type="entry name" value="Pectin_lyas_fold"/>
</dbReference>
<evidence type="ECO:0000313" key="6">
    <source>
        <dbReference type="EMBL" id="RZT00650.1"/>
    </source>
</evidence>
<proteinExistence type="inferred from homology"/>
<evidence type="ECO:0000256" key="4">
    <source>
        <dbReference type="RuleBase" id="RU361169"/>
    </source>
</evidence>
<evidence type="ECO:0000256" key="3">
    <source>
        <dbReference type="ARBA" id="ARBA00023295"/>
    </source>
</evidence>
<comment type="caution">
    <text evidence="6">The sequence shown here is derived from an EMBL/GenBank/DDBJ whole genome shotgun (WGS) entry which is preliminary data.</text>
</comment>
<evidence type="ECO:0000256" key="1">
    <source>
        <dbReference type="ARBA" id="ARBA00008834"/>
    </source>
</evidence>
<gene>
    <name evidence="6" type="ORF">EV209_1974</name>
</gene>
<dbReference type="InterPro" id="IPR051801">
    <property type="entry name" value="GH28_Enzymes"/>
</dbReference>
<dbReference type="PANTHER" id="PTHR31339:SF9">
    <property type="entry name" value="PLASMIN AND FIBRONECTIN-BINDING PROTEIN A"/>
    <property type="match status" value="1"/>
</dbReference>
<evidence type="ECO:0000259" key="5">
    <source>
        <dbReference type="Pfam" id="PF12708"/>
    </source>
</evidence>
<dbReference type="RefSeq" id="WP_130435251.1">
    <property type="nucleotide sequence ID" value="NZ_SGXF01000003.1"/>
</dbReference>
<reference evidence="6 7" key="1">
    <citation type="submission" date="2019-02" db="EMBL/GenBank/DDBJ databases">
        <title>Genomic Encyclopedia of Type Strains, Phase IV (KMG-IV): sequencing the most valuable type-strain genomes for metagenomic binning, comparative biology and taxonomic classification.</title>
        <authorList>
            <person name="Goeker M."/>
        </authorList>
    </citation>
    <scope>NUCLEOTIDE SEQUENCE [LARGE SCALE GENOMIC DNA]</scope>
    <source>
        <strain evidence="6 7">DSM 29486</strain>
    </source>
</reference>
<dbReference type="InterPro" id="IPR024535">
    <property type="entry name" value="RHGA/B-epi-like_pectate_lyase"/>
</dbReference>
<dbReference type="InterPro" id="IPR011050">
    <property type="entry name" value="Pectin_lyase_fold/virulence"/>
</dbReference>
<keyword evidence="7" id="KW-1185">Reference proteome</keyword>
<dbReference type="OrthoDB" id="9795222at2"/>
<protein>
    <submittedName>
        <fullName evidence="6">Polygalacturonase</fullName>
    </submittedName>
</protein>